<name>A0A0F5VH90_9GAMM</name>
<feature type="transmembrane region" description="Helical" evidence="1">
    <location>
        <begin position="32"/>
        <end position="51"/>
    </location>
</feature>
<evidence type="ECO:0000313" key="3">
    <source>
        <dbReference type="Proteomes" id="UP000033633"/>
    </source>
</evidence>
<keyword evidence="1" id="KW-0812">Transmembrane</keyword>
<reference evidence="2 3" key="1">
    <citation type="submission" date="2014-12" db="EMBL/GenBank/DDBJ databases">
        <title>Mercury Reductase activity and rhizosphere competence traits in the genome of root associated Photobacterium halotolerans MELD1.</title>
        <authorList>
            <person name="Mathew D.C."/>
            <person name="Huang C.-C."/>
        </authorList>
    </citation>
    <scope>NUCLEOTIDE SEQUENCE [LARGE SCALE GENOMIC DNA]</scope>
    <source>
        <strain evidence="2 3">MELD1</strain>
    </source>
</reference>
<dbReference type="PATRIC" id="fig|265726.11.peg.2008"/>
<keyword evidence="3" id="KW-1185">Reference proteome</keyword>
<evidence type="ECO:0000313" key="2">
    <source>
        <dbReference type="EMBL" id="KKD00855.1"/>
    </source>
</evidence>
<dbReference type="Proteomes" id="UP000033633">
    <property type="component" value="Unassembled WGS sequence"/>
</dbReference>
<keyword evidence="1" id="KW-1133">Transmembrane helix</keyword>
<proteinExistence type="predicted"/>
<dbReference type="STRING" id="265726.KY46_03315"/>
<sequence>MTMLIYFFMSILGVYLTHKASLPYTKNNKAPYFILWAIVYVFFNAQQYSMFFDKEVLSYWFFPLSDTSFEINGWIQANALFFLIINTATIPPSKVGRWFRISKGLLFPNRN</sequence>
<gene>
    <name evidence="2" type="ORF">KY46_03315</name>
</gene>
<dbReference type="AlphaFoldDB" id="A0A0F5VH90"/>
<dbReference type="EMBL" id="JWYV01000002">
    <property type="protein sequence ID" value="KKD00855.1"/>
    <property type="molecule type" value="Genomic_DNA"/>
</dbReference>
<keyword evidence="1" id="KW-0472">Membrane</keyword>
<dbReference type="RefSeq" id="WP_046219220.1">
    <property type="nucleotide sequence ID" value="NZ_JWYV01000002.1"/>
</dbReference>
<organism evidence="2 3">
    <name type="scientific">Photobacterium halotolerans</name>
    <dbReference type="NCBI Taxonomy" id="265726"/>
    <lineage>
        <taxon>Bacteria</taxon>
        <taxon>Pseudomonadati</taxon>
        <taxon>Pseudomonadota</taxon>
        <taxon>Gammaproteobacteria</taxon>
        <taxon>Vibrionales</taxon>
        <taxon>Vibrionaceae</taxon>
        <taxon>Photobacterium</taxon>
    </lineage>
</organism>
<protein>
    <submittedName>
        <fullName evidence="2">Uncharacterized protein</fullName>
    </submittedName>
</protein>
<evidence type="ECO:0000256" key="1">
    <source>
        <dbReference type="SAM" id="Phobius"/>
    </source>
</evidence>
<comment type="caution">
    <text evidence="2">The sequence shown here is derived from an EMBL/GenBank/DDBJ whole genome shotgun (WGS) entry which is preliminary data.</text>
</comment>
<feature type="transmembrane region" description="Helical" evidence="1">
    <location>
        <begin position="71"/>
        <end position="90"/>
    </location>
</feature>
<accession>A0A0F5VH90</accession>